<protein>
    <submittedName>
        <fullName evidence="10">Branched-chain amino acid transport system II carrier protein</fullName>
    </submittedName>
</protein>
<dbReference type="Proteomes" id="UP000774935">
    <property type="component" value="Unassembled WGS sequence"/>
</dbReference>
<keyword evidence="4" id="KW-1003">Cell membrane</keyword>
<evidence type="ECO:0000256" key="6">
    <source>
        <dbReference type="ARBA" id="ARBA00022970"/>
    </source>
</evidence>
<feature type="transmembrane region" description="Helical" evidence="9">
    <location>
        <begin position="140"/>
        <end position="164"/>
    </location>
</feature>
<comment type="similarity">
    <text evidence="2">Belongs to the branched chain amino acid transporter family.</text>
</comment>
<keyword evidence="3" id="KW-0813">Transport</keyword>
<keyword evidence="5 9" id="KW-0812">Transmembrane</keyword>
<feature type="transmembrane region" description="Helical" evidence="9">
    <location>
        <begin position="215"/>
        <end position="236"/>
    </location>
</feature>
<feature type="transmembrane region" description="Helical" evidence="9">
    <location>
        <begin position="394"/>
        <end position="418"/>
    </location>
</feature>
<evidence type="ECO:0000256" key="3">
    <source>
        <dbReference type="ARBA" id="ARBA00022448"/>
    </source>
</evidence>
<accession>A0ABS6XBD5</accession>
<comment type="subcellular location">
    <subcellularLocation>
        <location evidence="1">Cell membrane</location>
        <topology evidence="1">Multi-pass membrane protein</topology>
    </subcellularLocation>
</comment>
<evidence type="ECO:0000256" key="4">
    <source>
        <dbReference type="ARBA" id="ARBA00022475"/>
    </source>
</evidence>
<reference evidence="10 11" key="1">
    <citation type="submission" date="2021-07" db="EMBL/GenBank/DDBJ databases">
        <authorList>
            <person name="Kim M.K."/>
        </authorList>
    </citation>
    <scope>NUCLEOTIDE SEQUENCE [LARGE SCALE GENOMIC DNA]</scope>
    <source>
        <strain evidence="10 11">HLY7-15</strain>
    </source>
</reference>
<dbReference type="Pfam" id="PF05525">
    <property type="entry name" value="Branch_AA_trans"/>
    <property type="match status" value="1"/>
</dbReference>
<evidence type="ECO:0000256" key="8">
    <source>
        <dbReference type="ARBA" id="ARBA00023136"/>
    </source>
</evidence>
<evidence type="ECO:0000256" key="2">
    <source>
        <dbReference type="ARBA" id="ARBA00008540"/>
    </source>
</evidence>
<dbReference type="PANTHER" id="PTHR30588:SF8">
    <property type="entry name" value="BRANCHED-CHAIN AMINO ACID PERMEASE BRAB"/>
    <property type="match status" value="1"/>
</dbReference>
<evidence type="ECO:0000256" key="7">
    <source>
        <dbReference type="ARBA" id="ARBA00022989"/>
    </source>
</evidence>
<evidence type="ECO:0000313" key="11">
    <source>
        <dbReference type="Proteomes" id="UP000774935"/>
    </source>
</evidence>
<gene>
    <name evidence="10" type="primary">brnQ</name>
    <name evidence="10" type="ORF">KYK27_09210</name>
</gene>
<dbReference type="InterPro" id="IPR004685">
    <property type="entry name" value="Brnchd-chn_aa_trnsp_Livcs"/>
</dbReference>
<dbReference type="NCBIfam" id="TIGR00796">
    <property type="entry name" value="livcs"/>
    <property type="match status" value="1"/>
</dbReference>
<feature type="transmembrane region" description="Helical" evidence="9">
    <location>
        <begin position="63"/>
        <end position="84"/>
    </location>
</feature>
<evidence type="ECO:0000256" key="5">
    <source>
        <dbReference type="ARBA" id="ARBA00022692"/>
    </source>
</evidence>
<evidence type="ECO:0000313" key="10">
    <source>
        <dbReference type="EMBL" id="MBW3365222.1"/>
    </source>
</evidence>
<feature type="transmembrane region" description="Helical" evidence="9">
    <location>
        <begin position="29"/>
        <end position="51"/>
    </location>
</feature>
<proteinExistence type="inferred from homology"/>
<feature type="transmembrane region" description="Helical" evidence="9">
    <location>
        <begin position="110"/>
        <end position="128"/>
    </location>
</feature>
<dbReference type="EMBL" id="JAHWXQ010000002">
    <property type="protein sequence ID" value="MBW3365222.1"/>
    <property type="molecule type" value="Genomic_DNA"/>
</dbReference>
<feature type="transmembrane region" description="Helical" evidence="9">
    <location>
        <begin position="271"/>
        <end position="296"/>
    </location>
</feature>
<keyword evidence="11" id="KW-1185">Reference proteome</keyword>
<dbReference type="PANTHER" id="PTHR30588">
    <property type="entry name" value="BRANCHED-CHAIN AMINO ACID TRANSPORT SYSTEM 2 CARRIER PROTEIN"/>
    <property type="match status" value="1"/>
</dbReference>
<feature type="transmembrane region" description="Helical" evidence="9">
    <location>
        <begin position="308"/>
        <end position="328"/>
    </location>
</feature>
<feature type="transmembrane region" description="Helical" evidence="9">
    <location>
        <begin position="361"/>
        <end position="382"/>
    </location>
</feature>
<comment type="caution">
    <text evidence="10">The sequence shown here is derived from an EMBL/GenBank/DDBJ whole genome shotgun (WGS) entry which is preliminary data.</text>
</comment>
<keyword evidence="6" id="KW-0029">Amino-acid transport</keyword>
<evidence type="ECO:0000256" key="9">
    <source>
        <dbReference type="SAM" id="Phobius"/>
    </source>
</evidence>
<keyword evidence="7 9" id="KW-1133">Transmembrane helix</keyword>
<name>A0ABS6XBD5_9BACT</name>
<organism evidence="10 11">
    <name type="scientific">Pontibacter populi</name>
    <dbReference type="NCBI Taxonomy" id="890055"/>
    <lineage>
        <taxon>Bacteria</taxon>
        <taxon>Pseudomonadati</taxon>
        <taxon>Bacteroidota</taxon>
        <taxon>Cytophagia</taxon>
        <taxon>Cytophagales</taxon>
        <taxon>Hymenobacteraceae</taxon>
        <taxon>Pontibacter</taxon>
    </lineage>
</organism>
<feature type="transmembrane region" description="Helical" evidence="9">
    <location>
        <begin position="334"/>
        <end position="354"/>
    </location>
</feature>
<feature type="transmembrane region" description="Helical" evidence="9">
    <location>
        <begin position="184"/>
        <end position="203"/>
    </location>
</feature>
<keyword evidence="8 9" id="KW-0472">Membrane</keyword>
<sequence length="430" mass="45236">MLFAIFFGAGNLIFPLSLGQAAGDQLVPAILGFLLTGVGLPLLGVIAIGMSKNEDVQTISAKVHPVFGLIFPIIIYLTLGPLFAVPRTGTVSYEIGVAPLLPEFLRTTPWGALLYSAIYFGVTYMLSLNPGKVVDRIGKILTPVLMVILFALLVASIANPIGTIQGPLAAYEIAPFFKGFQEGYLTMDTIGSFIFGLIVINAIRAKGVDEPKSIAKVCITAGLIAATGLALVYVGLGYTGATSVSALGHVENGGIIISQVSHLQFGIFGNLILGIAIIFACLTTSVGLIVACAAYFNQIRPSISYKTYVLVLTIVSALISNVGLTQIISFSVPVLVAIYPIVIVLIVLSLMGAIVGKRNSIYTWSVLFTGVVSLVDGINAAGIELEISKVFAEYLPLFSLGMGWLVPAIVGGLIGYLFSLRTSKVVLASE</sequence>
<evidence type="ECO:0000256" key="1">
    <source>
        <dbReference type="ARBA" id="ARBA00004651"/>
    </source>
</evidence>